<dbReference type="SUPFAM" id="SSF51905">
    <property type="entry name" value="FAD/NAD(P)-binding domain"/>
    <property type="match status" value="1"/>
</dbReference>
<organism evidence="5 6">
    <name type="scientific">Steinernema hermaphroditum</name>
    <dbReference type="NCBI Taxonomy" id="289476"/>
    <lineage>
        <taxon>Eukaryota</taxon>
        <taxon>Metazoa</taxon>
        <taxon>Ecdysozoa</taxon>
        <taxon>Nematoda</taxon>
        <taxon>Chromadorea</taxon>
        <taxon>Rhabditida</taxon>
        <taxon>Tylenchina</taxon>
        <taxon>Panagrolaimomorpha</taxon>
        <taxon>Strongyloidoidea</taxon>
        <taxon>Steinernematidae</taxon>
        <taxon>Steinernema</taxon>
    </lineage>
</organism>
<evidence type="ECO:0000313" key="6">
    <source>
        <dbReference type="Proteomes" id="UP001175271"/>
    </source>
</evidence>
<evidence type="ECO:0000313" key="5">
    <source>
        <dbReference type="EMBL" id="KAK0419052.1"/>
    </source>
</evidence>
<keyword evidence="4" id="KW-0560">Oxidoreductase</keyword>
<protein>
    <recommendedName>
        <fullName evidence="7">FAD-binding domain-containing protein</fullName>
    </recommendedName>
</protein>
<dbReference type="GO" id="GO:0070189">
    <property type="term" value="P:kynurenine metabolic process"/>
    <property type="evidence" value="ECO:0007669"/>
    <property type="project" value="TreeGrafter"/>
</dbReference>
<dbReference type="GO" id="GO:0004502">
    <property type="term" value="F:kynurenine 3-monooxygenase activity"/>
    <property type="evidence" value="ECO:0007669"/>
    <property type="project" value="TreeGrafter"/>
</dbReference>
<proteinExistence type="predicted"/>
<evidence type="ECO:0000256" key="2">
    <source>
        <dbReference type="ARBA" id="ARBA00022630"/>
    </source>
</evidence>
<accession>A0AA39I9R3</accession>
<gene>
    <name evidence="5" type="ORF">QR680_013925</name>
</gene>
<evidence type="ECO:0000256" key="4">
    <source>
        <dbReference type="ARBA" id="ARBA00023002"/>
    </source>
</evidence>
<comment type="cofactor">
    <cofactor evidence="1">
        <name>FAD</name>
        <dbReference type="ChEBI" id="CHEBI:57692"/>
    </cofactor>
</comment>
<dbReference type="EMBL" id="JAUCMV010000002">
    <property type="protein sequence ID" value="KAK0419052.1"/>
    <property type="molecule type" value="Genomic_DNA"/>
</dbReference>
<comment type="caution">
    <text evidence="5">The sequence shown here is derived from an EMBL/GenBank/DDBJ whole genome shotgun (WGS) entry which is preliminary data.</text>
</comment>
<keyword evidence="3" id="KW-0274">FAD</keyword>
<dbReference type="PANTHER" id="PTHR46028:SF2">
    <property type="entry name" value="KYNURENINE 3-MONOOXYGENASE"/>
    <property type="match status" value="1"/>
</dbReference>
<dbReference type="InterPro" id="IPR036188">
    <property type="entry name" value="FAD/NAD-bd_sf"/>
</dbReference>
<keyword evidence="6" id="KW-1185">Reference proteome</keyword>
<evidence type="ECO:0008006" key="7">
    <source>
        <dbReference type="Google" id="ProtNLM"/>
    </source>
</evidence>
<dbReference type="PANTHER" id="PTHR46028">
    <property type="entry name" value="KYNURENINE 3-MONOOXYGENASE"/>
    <property type="match status" value="1"/>
</dbReference>
<dbReference type="GO" id="GO:0005741">
    <property type="term" value="C:mitochondrial outer membrane"/>
    <property type="evidence" value="ECO:0007669"/>
    <property type="project" value="TreeGrafter"/>
</dbReference>
<sequence>MPKVIICGAGLVGALNACFFARRGWDVEVYEFRDDIRQMEHVPGRSINLALSCRGKSALEAVGLKDYIVEQGVKMYARLVHNQDGKTTNRQPYGQPGEARPSFSLIHLDLIYFSTSSPSTVAI</sequence>
<dbReference type="Proteomes" id="UP001175271">
    <property type="component" value="Unassembled WGS sequence"/>
</dbReference>
<reference evidence="5" key="1">
    <citation type="submission" date="2023-06" db="EMBL/GenBank/DDBJ databases">
        <title>Genomic analysis of the entomopathogenic nematode Steinernema hermaphroditum.</title>
        <authorList>
            <person name="Schwarz E.M."/>
            <person name="Heppert J.K."/>
            <person name="Baniya A."/>
            <person name="Schwartz H.T."/>
            <person name="Tan C.-H."/>
            <person name="Antoshechkin I."/>
            <person name="Sternberg P.W."/>
            <person name="Goodrich-Blair H."/>
            <person name="Dillman A.R."/>
        </authorList>
    </citation>
    <scope>NUCLEOTIDE SEQUENCE</scope>
    <source>
        <strain evidence="5">PS9179</strain>
        <tissue evidence="5">Whole animal</tissue>
    </source>
</reference>
<name>A0AA39I9R3_9BILA</name>
<evidence type="ECO:0000256" key="1">
    <source>
        <dbReference type="ARBA" id="ARBA00001974"/>
    </source>
</evidence>
<keyword evidence="2" id="KW-0285">Flavoprotein</keyword>
<dbReference type="AlphaFoldDB" id="A0AA39I9R3"/>
<evidence type="ECO:0000256" key="3">
    <source>
        <dbReference type="ARBA" id="ARBA00022827"/>
    </source>
</evidence>
<dbReference type="Gene3D" id="3.50.50.60">
    <property type="entry name" value="FAD/NAD(P)-binding domain"/>
    <property type="match status" value="1"/>
</dbReference>